<sequence>MERSGSAGSAVVAIEADEWGGCNGEAAAPLRMGDILEEITFGGSPPARAPFKGGRDAVMTLLHAAFQRGDSSVLVRARRGERSAAPYLELHACIVPHPPAGRRQFLILSIRDPNYPIALVDRSESECTASQGENTKNKKHELEEGFIYVSSVTDDDSAGASAARTRLRELYKRAATASKLLVVSRVGNEKVLLWMVSTWGVIRCFDTVSLSQKLSLHRHALKPVLLHLLMRDASASAVARVPCSGAKAGGPTAAPQHSMSRHPSEEEAVTPRLLSLAPPSPADEVSSDAMIGRYVVGEVSSRFRYSNASSD</sequence>
<gene>
    <name evidence="2" type="ORF">MUK42_24892</name>
</gene>
<evidence type="ECO:0000256" key="1">
    <source>
        <dbReference type="SAM" id="MobiDB-lite"/>
    </source>
</evidence>
<organism evidence="2 3">
    <name type="scientific">Musa troglodytarum</name>
    <name type="common">fe'i banana</name>
    <dbReference type="NCBI Taxonomy" id="320322"/>
    <lineage>
        <taxon>Eukaryota</taxon>
        <taxon>Viridiplantae</taxon>
        <taxon>Streptophyta</taxon>
        <taxon>Embryophyta</taxon>
        <taxon>Tracheophyta</taxon>
        <taxon>Spermatophyta</taxon>
        <taxon>Magnoliopsida</taxon>
        <taxon>Liliopsida</taxon>
        <taxon>Zingiberales</taxon>
        <taxon>Musaceae</taxon>
        <taxon>Musa</taxon>
    </lineage>
</organism>
<dbReference type="AlphaFoldDB" id="A0A9E7JCB1"/>
<protein>
    <submittedName>
        <fullName evidence="2">Uncharacterized protein</fullName>
    </submittedName>
</protein>
<dbReference type="PANTHER" id="PTHR33984">
    <property type="entry name" value="OS02G0717600 PROTEIN"/>
    <property type="match status" value="1"/>
</dbReference>
<dbReference type="Proteomes" id="UP001055439">
    <property type="component" value="Chromosome 1"/>
</dbReference>
<reference evidence="2" key="1">
    <citation type="submission" date="2022-05" db="EMBL/GenBank/DDBJ databases">
        <title>The Musa troglodytarum L. genome provides insights into the mechanism of non-climacteric behaviour and enrichment of carotenoids.</title>
        <authorList>
            <person name="Wang J."/>
        </authorList>
    </citation>
    <scope>NUCLEOTIDE SEQUENCE</scope>
    <source>
        <tissue evidence="2">Leaf</tissue>
    </source>
</reference>
<name>A0A9E7JCB1_9LILI</name>
<evidence type="ECO:0000313" key="2">
    <source>
        <dbReference type="EMBL" id="URD75913.1"/>
    </source>
</evidence>
<dbReference type="EMBL" id="CP097502">
    <property type="protein sequence ID" value="URD75913.1"/>
    <property type="molecule type" value="Genomic_DNA"/>
</dbReference>
<feature type="region of interest" description="Disordered" evidence="1">
    <location>
        <begin position="245"/>
        <end position="285"/>
    </location>
</feature>
<dbReference type="OrthoDB" id="59661at2759"/>
<keyword evidence="3" id="KW-1185">Reference proteome</keyword>
<evidence type="ECO:0000313" key="3">
    <source>
        <dbReference type="Proteomes" id="UP001055439"/>
    </source>
</evidence>
<accession>A0A9E7JCB1</accession>
<dbReference type="PANTHER" id="PTHR33984:SF2">
    <property type="entry name" value="OS02G0717600 PROTEIN"/>
    <property type="match status" value="1"/>
</dbReference>
<proteinExistence type="predicted"/>